<dbReference type="InterPro" id="IPR036286">
    <property type="entry name" value="LexA/Signal_pep-like_sf"/>
</dbReference>
<dbReference type="GO" id="GO:0004252">
    <property type="term" value="F:serine-type endopeptidase activity"/>
    <property type="evidence" value="ECO:0007669"/>
    <property type="project" value="InterPro"/>
</dbReference>
<organism evidence="10 11">
    <name type="scientific">Novosphingobium aerophilum</name>
    <dbReference type="NCBI Taxonomy" id="2839843"/>
    <lineage>
        <taxon>Bacteria</taxon>
        <taxon>Pseudomonadati</taxon>
        <taxon>Pseudomonadota</taxon>
        <taxon>Alphaproteobacteria</taxon>
        <taxon>Sphingomonadales</taxon>
        <taxon>Sphingomonadaceae</taxon>
        <taxon>Novosphingobium</taxon>
    </lineage>
</organism>
<dbReference type="PROSITE" id="PS00760">
    <property type="entry name" value="SPASE_I_2"/>
    <property type="match status" value="1"/>
</dbReference>
<dbReference type="InterPro" id="IPR019757">
    <property type="entry name" value="Pept_S26A_signal_pept_1_Lys-AS"/>
</dbReference>
<feature type="active site" evidence="6">
    <location>
        <position position="80"/>
    </location>
</feature>
<sequence length="304" mass="32756">MTDTSPASADAPSNEPDTTGTGASADSAKVGSAITDSATADSAAKEPKEESFFVFLLKLVLIVGAFRSFAFAPFNIPSESMLPGLQNGDYLLAAKWPYGFSRYSLPFSVPLIPSRVLAHQPQRGDVVIFKAPPVNDTDYIKRVIGLPGDQVQMIGGVLHLNGQAVPKVRIADSVLKVSPNTRCYAPAFEATGRDGSYECHYPRFRETLPGGRSYNVLDLGSTPQDDTPPVVVPEGMLFLMGDNRDNSMDSRFPAMEGAGIGLVPQDNLVGRATIMMFSTDGSASWIKPWTWFTATRWSRIGATL</sequence>
<evidence type="ECO:0000256" key="2">
    <source>
        <dbReference type="ARBA" id="ARBA00009370"/>
    </source>
</evidence>
<evidence type="ECO:0000256" key="1">
    <source>
        <dbReference type="ARBA" id="ARBA00000677"/>
    </source>
</evidence>
<evidence type="ECO:0000259" key="9">
    <source>
        <dbReference type="Pfam" id="PF10502"/>
    </source>
</evidence>
<dbReference type="AlphaFoldDB" id="A0A7X1F7B8"/>
<accession>A0A7X1F7B8</accession>
<protein>
    <recommendedName>
        <fullName evidence="4 7">Signal peptidase I</fullName>
        <ecNumber evidence="3 7">3.4.21.89</ecNumber>
    </recommendedName>
</protein>
<dbReference type="Pfam" id="PF10502">
    <property type="entry name" value="Peptidase_S26"/>
    <property type="match status" value="1"/>
</dbReference>
<evidence type="ECO:0000256" key="4">
    <source>
        <dbReference type="ARBA" id="ARBA00019232"/>
    </source>
</evidence>
<evidence type="ECO:0000256" key="3">
    <source>
        <dbReference type="ARBA" id="ARBA00013208"/>
    </source>
</evidence>
<keyword evidence="7" id="KW-1133">Transmembrane helix</keyword>
<dbReference type="PANTHER" id="PTHR43390:SF1">
    <property type="entry name" value="CHLOROPLAST PROCESSING PEPTIDASE"/>
    <property type="match status" value="1"/>
</dbReference>
<feature type="domain" description="Peptidase S26" evidence="9">
    <location>
        <begin position="52"/>
        <end position="276"/>
    </location>
</feature>
<dbReference type="EC" id="3.4.21.89" evidence="3 7"/>
<feature type="compositionally biased region" description="Polar residues" evidence="8">
    <location>
        <begin position="15"/>
        <end position="24"/>
    </location>
</feature>
<keyword evidence="7" id="KW-0812">Transmembrane</keyword>
<dbReference type="PRINTS" id="PR00727">
    <property type="entry name" value="LEADERPTASE"/>
</dbReference>
<evidence type="ECO:0000256" key="6">
    <source>
        <dbReference type="PIRSR" id="PIRSR600223-1"/>
    </source>
</evidence>
<evidence type="ECO:0000256" key="8">
    <source>
        <dbReference type="SAM" id="MobiDB-lite"/>
    </source>
</evidence>
<feature type="region of interest" description="Disordered" evidence="8">
    <location>
        <begin position="1"/>
        <end position="30"/>
    </location>
</feature>
<dbReference type="GO" id="GO:0016020">
    <property type="term" value="C:membrane"/>
    <property type="evidence" value="ECO:0007669"/>
    <property type="project" value="UniProtKB-SubCell"/>
</dbReference>
<dbReference type="InterPro" id="IPR019533">
    <property type="entry name" value="Peptidase_S26"/>
</dbReference>
<dbReference type="GO" id="GO:0006465">
    <property type="term" value="P:signal peptide processing"/>
    <property type="evidence" value="ECO:0007669"/>
    <property type="project" value="InterPro"/>
</dbReference>
<evidence type="ECO:0000256" key="7">
    <source>
        <dbReference type="RuleBase" id="RU362042"/>
    </source>
</evidence>
<keyword evidence="11" id="KW-1185">Reference proteome</keyword>
<keyword evidence="5 7" id="KW-0378">Hydrolase</keyword>
<dbReference type="GO" id="GO:0009003">
    <property type="term" value="F:signal peptidase activity"/>
    <property type="evidence" value="ECO:0007669"/>
    <property type="project" value="UniProtKB-EC"/>
</dbReference>
<keyword evidence="7" id="KW-0472">Membrane</keyword>
<evidence type="ECO:0000256" key="5">
    <source>
        <dbReference type="ARBA" id="ARBA00022801"/>
    </source>
</evidence>
<dbReference type="SUPFAM" id="SSF51306">
    <property type="entry name" value="LexA/Signal peptidase"/>
    <property type="match status" value="1"/>
</dbReference>
<dbReference type="Gene3D" id="2.10.109.10">
    <property type="entry name" value="Umud Fragment, subunit A"/>
    <property type="match status" value="1"/>
</dbReference>
<evidence type="ECO:0000313" key="10">
    <source>
        <dbReference type="EMBL" id="MBC2651716.1"/>
    </source>
</evidence>
<feature type="transmembrane region" description="Helical" evidence="7">
    <location>
        <begin position="52"/>
        <end position="74"/>
    </location>
</feature>
<reference evidence="10 11" key="1">
    <citation type="submission" date="2020-08" db="EMBL/GenBank/DDBJ databases">
        <title>The genome sequence of Novosphingobium flavum 4Y4.</title>
        <authorList>
            <person name="Liu Y."/>
        </authorList>
    </citation>
    <scope>NUCLEOTIDE SEQUENCE [LARGE SCALE GENOMIC DNA]</scope>
    <source>
        <strain evidence="10 11">4Y4</strain>
    </source>
</reference>
<dbReference type="EMBL" id="JACLAU010000009">
    <property type="protein sequence ID" value="MBC2651716.1"/>
    <property type="molecule type" value="Genomic_DNA"/>
</dbReference>
<feature type="active site" evidence="6">
    <location>
        <position position="141"/>
    </location>
</feature>
<dbReference type="InterPro" id="IPR000223">
    <property type="entry name" value="Pept_S26A_signal_pept_1"/>
</dbReference>
<comment type="subcellular location">
    <subcellularLocation>
        <location evidence="7">Membrane</location>
        <topology evidence="7">Single-pass type II membrane protein</topology>
    </subcellularLocation>
</comment>
<comment type="similarity">
    <text evidence="2 7">Belongs to the peptidase S26 family.</text>
</comment>
<evidence type="ECO:0000313" key="11">
    <source>
        <dbReference type="Proteomes" id="UP000520156"/>
    </source>
</evidence>
<name>A0A7X1F7B8_9SPHN</name>
<keyword evidence="7" id="KW-0645">Protease</keyword>
<dbReference type="RefSeq" id="WP_185683134.1">
    <property type="nucleotide sequence ID" value="NZ_JACLAU010000009.1"/>
</dbReference>
<dbReference type="CDD" id="cd06530">
    <property type="entry name" value="S26_SPase_I"/>
    <property type="match status" value="1"/>
</dbReference>
<dbReference type="Proteomes" id="UP000520156">
    <property type="component" value="Unassembled WGS sequence"/>
</dbReference>
<gene>
    <name evidence="10" type="primary">lepB</name>
    <name evidence="10" type="ORF">H7F49_08370</name>
</gene>
<dbReference type="PANTHER" id="PTHR43390">
    <property type="entry name" value="SIGNAL PEPTIDASE I"/>
    <property type="match status" value="1"/>
</dbReference>
<comment type="catalytic activity">
    <reaction evidence="1 7">
        <text>Cleavage of hydrophobic, N-terminal signal or leader sequences from secreted and periplasmic proteins.</text>
        <dbReference type="EC" id="3.4.21.89"/>
    </reaction>
</comment>
<comment type="caution">
    <text evidence="10">The sequence shown here is derived from an EMBL/GenBank/DDBJ whole genome shotgun (WGS) entry which is preliminary data.</text>
</comment>
<dbReference type="NCBIfam" id="TIGR02227">
    <property type="entry name" value="sigpep_I_bact"/>
    <property type="match status" value="1"/>
</dbReference>
<proteinExistence type="inferred from homology"/>